<accession>A0A381RYZ0</accession>
<dbReference type="AlphaFoldDB" id="A0A381RYZ0"/>
<reference evidence="1" key="1">
    <citation type="submission" date="2018-05" db="EMBL/GenBank/DDBJ databases">
        <authorList>
            <person name="Lanie J.A."/>
            <person name="Ng W.-L."/>
            <person name="Kazmierczak K.M."/>
            <person name="Andrzejewski T.M."/>
            <person name="Davidsen T.M."/>
            <person name="Wayne K.J."/>
            <person name="Tettelin H."/>
            <person name="Glass J.I."/>
            <person name="Rusch D."/>
            <person name="Podicherti R."/>
            <person name="Tsui H.-C.T."/>
            <person name="Winkler M.E."/>
        </authorList>
    </citation>
    <scope>NUCLEOTIDE SEQUENCE</scope>
</reference>
<name>A0A381RYZ0_9ZZZZ</name>
<evidence type="ECO:0000313" key="1">
    <source>
        <dbReference type="EMBL" id="SUZ94143.1"/>
    </source>
</evidence>
<feature type="non-terminal residue" evidence="1">
    <location>
        <position position="91"/>
    </location>
</feature>
<protein>
    <recommendedName>
        <fullName evidence="2">DUF1800 domain-containing protein</fullName>
    </recommendedName>
</protein>
<evidence type="ECO:0008006" key="2">
    <source>
        <dbReference type="Google" id="ProtNLM"/>
    </source>
</evidence>
<dbReference type="EMBL" id="UINC01002207">
    <property type="protein sequence ID" value="SUZ94143.1"/>
    <property type="molecule type" value="Genomic_DNA"/>
</dbReference>
<sequence length="91" mass="10293">MATAAKEDVELMAHLMRRAGFGADRDELERRAAVGYEATVEELLNPAGERADRELFLRYHPGFRRPVTSPGMGGSAWLYDMMHTELPLEEK</sequence>
<organism evidence="1">
    <name type="scientific">marine metagenome</name>
    <dbReference type="NCBI Taxonomy" id="408172"/>
    <lineage>
        <taxon>unclassified sequences</taxon>
        <taxon>metagenomes</taxon>
        <taxon>ecological metagenomes</taxon>
    </lineage>
</organism>
<gene>
    <name evidence="1" type="ORF">METZ01_LOCUS46997</name>
</gene>
<proteinExistence type="predicted"/>